<dbReference type="CDD" id="cd00090">
    <property type="entry name" value="HTH_ARSR"/>
    <property type="match status" value="1"/>
</dbReference>
<keyword evidence="4" id="KW-1133">Transmembrane helix</keyword>
<dbReference type="GO" id="GO:0003700">
    <property type="term" value="F:DNA-binding transcription factor activity"/>
    <property type="evidence" value="ECO:0007669"/>
    <property type="project" value="InterPro"/>
</dbReference>
<dbReference type="InterPro" id="IPR036390">
    <property type="entry name" value="WH_DNA-bd_sf"/>
</dbReference>
<dbReference type="SUPFAM" id="SSF46785">
    <property type="entry name" value="Winged helix' DNA-binding domain"/>
    <property type="match status" value="1"/>
</dbReference>
<organism evidence="6 7">
    <name type="scientific">Candidatus Iainarchaeum sp</name>
    <dbReference type="NCBI Taxonomy" id="3101447"/>
    <lineage>
        <taxon>Archaea</taxon>
        <taxon>Candidatus Iainarchaeota</taxon>
        <taxon>Candidatus Iainarchaeia</taxon>
        <taxon>Candidatus Iainarchaeales</taxon>
        <taxon>Candidatus Iainarchaeaceae</taxon>
        <taxon>Candidatus Iainarchaeum</taxon>
    </lineage>
</organism>
<evidence type="ECO:0000313" key="7">
    <source>
        <dbReference type="Proteomes" id="UP000675968"/>
    </source>
</evidence>
<name>A0A8T4L622_9ARCH</name>
<evidence type="ECO:0000256" key="1">
    <source>
        <dbReference type="ARBA" id="ARBA00023015"/>
    </source>
</evidence>
<dbReference type="InterPro" id="IPR036388">
    <property type="entry name" value="WH-like_DNA-bd_sf"/>
</dbReference>
<keyword evidence="1" id="KW-0805">Transcription regulation</keyword>
<protein>
    <submittedName>
        <fullName evidence="6">Winged helix-turn-helix transcriptional regulator</fullName>
    </submittedName>
</protein>
<dbReference type="NCBIfam" id="NF033788">
    <property type="entry name" value="HTH_metalloreg"/>
    <property type="match status" value="1"/>
</dbReference>
<keyword evidence="4" id="KW-0472">Membrane</keyword>
<keyword evidence="2" id="KW-0238">DNA-binding</keyword>
<dbReference type="PRINTS" id="PR00778">
    <property type="entry name" value="HTHARSR"/>
</dbReference>
<evidence type="ECO:0000256" key="3">
    <source>
        <dbReference type="ARBA" id="ARBA00023163"/>
    </source>
</evidence>
<dbReference type="SMART" id="SM00418">
    <property type="entry name" value="HTH_ARSR"/>
    <property type="match status" value="1"/>
</dbReference>
<dbReference type="EMBL" id="JAGVWC010000008">
    <property type="protein sequence ID" value="MBS3061312.1"/>
    <property type="molecule type" value="Genomic_DNA"/>
</dbReference>
<feature type="domain" description="HTH arsR-type" evidence="5">
    <location>
        <begin position="1"/>
        <end position="93"/>
    </location>
</feature>
<reference evidence="6" key="2">
    <citation type="submission" date="2021-05" db="EMBL/GenBank/DDBJ databases">
        <title>Protein family content uncovers lineage relationships and bacterial pathway maintenance mechanisms in DPANN archaea.</title>
        <authorList>
            <person name="Castelle C.J."/>
            <person name="Meheust R."/>
            <person name="Jaffe A.L."/>
            <person name="Seitz K."/>
            <person name="Gong X."/>
            <person name="Baker B.J."/>
            <person name="Banfield J.F."/>
        </authorList>
    </citation>
    <scope>NUCLEOTIDE SEQUENCE</scope>
    <source>
        <strain evidence="6">RIFCSPLOWO2_01_FULL_AR10_48_17</strain>
    </source>
</reference>
<dbReference type="AlphaFoldDB" id="A0A8T4L622"/>
<feature type="transmembrane region" description="Helical" evidence="4">
    <location>
        <begin position="89"/>
        <end position="108"/>
    </location>
</feature>
<dbReference type="InterPro" id="IPR001845">
    <property type="entry name" value="HTH_ArsR_DNA-bd_dom"/>
</dbReference>
<sequence>MKEISLDKDTFKALAGETRVQILKELNERRKTQSELAQKLGLSPPTVNEHIELLKKAGLVESKDEGRKWKYYALTGKGKDLLNPGDSKIMLMLGISSMALVGTGIYLFSRFFSENTFSAPLQTNATDVSDKVMGTTMVPVIERATTEIPATVSRLPGFESYELALLTILAICAGLLFGIYWARRTK</sequence>
<feature type="transmembrane region" description="Helical" evidence="4">
    <location>
        <begin position="163"/>
        <end position="182"/>
    </location>
</feature>
<dbReference type="InterPro" id="IPR051081">
    <property type="entry name" value="HTH_MetalResp_TranReg"/>
</dbReference>
<evidence type="ECO:0000256" key="2">
    <source>
        <dbReference type="ARBA" id="ARBA00023125"/>
    </source>
</evidence>
<dbReference type="PANTHER" id="PTHR33154:SF38">
    <property type="entry name" value="HTH ARSR-TYPE DOMAIN-CONTAINING PROTEIN"/>
    <property type="match status" value="1"/>
</dbReference>
<comment type="caution">
    <text evidence="6">The sequence shown here is derived from an EMBL/GenBank/DDBJ whole genome shotgun (WGS) entry which is preliminary data.</text>
</comment>
<proteinExistence type="predicted"/>
<dbReference type="PANTHER" id="PTHR33154">
    <property type="entry name" value="TRANSCRIPTIONAL REGULATOR, ARSR FAMILY"/>
    <property type="match status" value="1"/>
</dbReference>
<dbReference type="Pfam" id="PF01022">
    <property type="entry name" value="HTH_5"/>
    <property type="match status" value="1"/>
</dbReference>
<dbReference type="GO" id="GO:0003677">
    <property type="term" value="F:DNA binding"/>
    <property type="evidence" value="ECO:0007669"/>
    <property type="project" value="UniProtKB-KW"/>
</dbReference>
<gene>
    <name evidence="6" type="ORF">J4215_01900</name>
</gene>
<reference evidence="6" key="1">
    <citation type="submission" date="2021-03" db="EMBL/GenBank/DDBJ databases">
        <authorList>
            <person name="Jaffe A."/>
        </authorList>
    </citation>
    <scope>NUCLEOTIDE SEQUENCE</scope>
    <source>
        <strain evidence="6">RIFCSPLOWO2_01_FULL_AR10_48_17</strain>
    </source>
</reference>
<evidence type="ECO:0000313" key="6">
    <source>
        <dbReference type="EMBL" id="MBS3061312.1"/>
    </source>
</evidence>
<evidence type="ECO:0000256" key="4">
    <source>
        <dbReference type="SAM" id="Phobius"/>
    </source>
</evidence>
<keyword evidence="3" id="KW-0804">Transcription</keyword>
<evidence type="ECO:0000259" key="5">
    <source>
        <dbReference type="PROSITE" id="PS50987"/>
    </source>
</evidence>
<dbReference type="PROSITE" id="PS50987">
    <property type="entry name" value="HTH_ARSR_2"/>
    <property type="match status" value="1"/>
</dbReference>
<keyword evidence="4" id="KW-0812">Transmembrane</keyword>
<dbReference type="Proteomes" id="UP000675968">
    <property type="component" value="Unassembled WGS sequence"/>
</dbReference>
<dbReference type="Gene3D" id="1.10.10.10">
    <property type="entry name" value="Winged helix-like DNA-binding domain superfamily/Winged helix DNA-binding domain"/>
    <property type="match status" value="1"/>
</dbReference>
<dbReference type="InterPro" id="IPR011991">
    <property type="entry name" value="ArsR-like_HTH"/>
</dbReference>
<accession>A0A8T4L622</accession>